<evidence type="ECO:0000259" key="7">
    <source>
        <dbReference type="Pfam" id="PF22544"/>
    </source>
</evidence>
<keyword evidence="6" id="KW-1133">Transmembrane helix</keyword>
<keyword evidence="4" id="KW-0969">Cilium</keyword>
<keyword evidence="6" id="KW-0812">Transmembrane</keyword>
<dbReference type="Proteomes" id="UP000184050">
    <property type="component" value="Unassembled WGS sequence"/>
</dbReference>
<feature type="domain" description="HYDIN/VesB/CFA65-like Ig-like" evidence="7">
    <location>
        <begin position="216"/>
        <end position="304"/>
    </location>
</feature>
<evidence type="ECO:0000313" key="8">
    <source>
        <dbReference type="EMBL" id="SHK05792.1"/>
    </source>
</evidence>
<dbReference type="InterPro" id="IPR013783">
    <property type="entry name" value="Ig-like_fold"/>
</dbReference>
<evidence type="ECO:0000256" key="6">
    <source>
        <dbReference type="SAM" id="Phobius"/>
    </source>
</evidence>
<keyword evidence="9" id="KW-1185">Reference proteome</keyword>
<dbReference type="GO" id="GO:0005737">
    <property type="term" value="C:cytoplasm"/>
    <property type="evidence" value="ECO:0007669"/>
    <property type="project" value="UniProtKB-SubCell"/>
</dbReference>
<evidence type="ECO:0000313" key="9">
    <source>
        <dbReference type="Proteomes" id="UP000184050"/>
    </source>
</evidence>
<dbReference type="STRING" id="1168035.SAMN05444280_1578"/>
<dbReference type="InterPro" id="IPR053879">
    <property type="entry name" value="HYDIN_VesB_CFA65-like_Ig"/>
</dbReference>
<keyword evidence="3" id="KW-0963">Cytoplasm</keyword>
<evidence type="ECO:0000256" key="2">
    <source>
        <dbReference type="ARBA" id="ARBA00004496"/>
    </source>
</evidence>
<name>A0A1M6PD37_9BACT</name>
<protein>
    <recommendedName>
        <fullName evidence="7">HYDIN/VesB/CFA65-like Ig-like domain-containing protein</fullName>
    </recommendedName>
</protein>
<dbReference type="Pfam" id="PF22544">
    <property type="entry name" value="HYDIN_VesB_CFA65-like_Ig"/>
    <property type="match status" value="1"/>
</dbReference>
<comment type="subcellular location">
    <subcellularLocation>
        <location evidence="1">Cell projection</location>
        <location evidence="1">Cilium</location>
    </subcellularLocation>
    <subcellularLocation>
        <location evidence="2">Cytoplasm</location>
    </subcellularLocation>
</comment>
<reference evidence="8 9" key="1">
    <citation type="submission" date="2016-11" db="EMBL/GenBank/DDBJ databases">
        <authorList>
            <person name="Jaros S."/>
            <person name="Januszkiewicz K."/>
            <person name="Wedrychowicz H."/>
        </authorList>
    </citation>
    <scope>NUCLEOTIDE SEQUENCE [LARGE SCALE GENOMIC DNA]</scope>
    <source>
        <strain evidence="8 9">DSM 27063</strain>
    </source>
</reference>
<keyword evidence="6" id="KW-0472">Membrane</keyword>
<feature type="transmembrane region" description="Helical" evidence="6">
    <location>
        <begin position="6"/>
        <end position="24"/>
    </location>
</feature>
<evidence type="ECO:0000256" key="1">
    <source>
        <dbReference type="ARBA" id="ARBA00004138"/>
    </source>
</evidence>
<dbReference type="EMBL" id="FQZE01000057">
    <property type="protein sequence ID" value="SHK05792.1"/>
    <property type="molecule type" value="Genomic_DNA"/>
</dbReference>
<evidence type="ECO:0000256" key="5">
    <source>
        <dbReference type="ARBA" id="ARBA00023273"/>
    </source>
</evidence>
<gene>
    <name evidence="8" type="ORF">SAMN05444280_1578</name>
</gene>
<keyword evidence="5" id="KW-0966">Cell projection</keyword>
<proteinExistence type="predicted"/>
<evidence type="ECO:0000256" key="4">
    <source>
        <dbReference type="ARBA" id="ARBA00023069"/>
    </source>
</evidence>
<accession>A0A1M6PD37</accession>
<dbReference type="Gene3D" id="2.60.40.10">
    <property type="entry name" value="Immunoglobulins"/>
    <property type="match status" value="1"/>
</dbReference>
<dbReference type="AlphaFoldDB" id="A0A1M6PD37"/>
<evidence type="ECO:0000256" key="3">
    <source>
        <dbReference type="ARBA" id="ARBA00022490"/>
    </source>
</evidence>
<dbReference type="OrthoDB" id="677754at2"/>
<organism evidence="8 9">
    <name type="scientific">Tangfeifania diversioriginum</name>
    <dbReference type="NCBI Taxonomy" id="1168035"/>
    <lineage>
        <taxon>Bacteria</taxon>
        <taxon>Pseudomonadati</taxon>
        <taxon>Bacteroidota</taxon>
        <taxon>Bacteroidia</taxon>
        <taxon>Marinilabiliales</taxon>
        <taxon>Prolixibacteraceae</taxon>
        <taxon>Tangfeifania</taxon>
    </lineage>
</organism>
<sequence length="312" mass="35937">MKKYIVYFVLIGMIIMNIIFICNIKKNKQNLGNIILSSKETFTDIAKRVAMHSDYCGTSILEDSLSIQSLTKGELLLKQVISEKKFVIYFNKNQCDDCIRKLIMEVENAFNNSDLNERIILLASNYSIRELMVFKKTNHIHYPIFLIEDNNSSFFCKMSQSNQPFSFVIDSTLQIGNIFFPDEKTKLYLNSRYYNNIISELNSLGTEISNPSDIIIDKTVVNLGKIKIRKKYSGSIKVTNIGNTSVDFKSISSNCSCLHVFMDTRSLMPDSSRFIHFDIIIMNKDKFSKSIVLEFPSKKDKFITMWIEGIAK</sequence>
<dbReference type="RefSeq" id="WP_073174008.1">
    <property type="nucleotide sequence ID" value="NZ_FQZE01000057.1"/>
</dbReference>